<dbReference type="InterPro" id="IPR035391">
    <property type="entry name" value="Arylsulfotran_N"/>
</dbReference>
<evidence type="ECO:0000259" key="2">
    <source>
        <dbReference type="Pfam" id="PF17425"/>
    </source>
</evidence>
<reference evidence="3" key="2">
    <citation type="journal article" date="2021" name="PeerJ">
        <title>Extensive microbial diversity within the chicken gut microbiome revealed by metagenomics and culture.</title>
        <authorList>
            <person name="Gilroy R."/>
            <person name="Ravi A."/>
            <person name="Getino M."/>
            <person name="Pursley I."/>
            <person name="Horton D.L."/>
            <person name="Alikhan N.F."/>
            <person name="Baker D."/>
            <person name="Gharbi K."/>
            <person name="Hall N."/>
            <person name="Watson M."/>
            <person name="Adriaenssens E.M."/>
            <person name="Foster-Nyarko E."/>
            <person name="Jarju S."/>
            <person name="Secka A."/>
            <person name="Antonio M."/>
            <person name="Oren A."/>
            <person name="Chaudhuri R.R."/>
            <person name="La Ragione R."/>
            <person name="Hildebrand F."/>
            <person name="Pallen M.J."/>
        </authorList>
    </citation>
    <scope>NUCLEOTIDE SEQUENCE</scope>
    <source>
        <strain evidence="3">CHK147-3167</strain>
    </source>
</reference>
<evidence type="ECO:0000256" key="1">
    <source>
        <dbReference type="SAM" id="Phobius"/>
    </source>
</evidence>
<reference evidence="3" key="1">
    <citation type="submission" date="2020-10" db="EMBL/GenBank/DDBJ databases">
        <authorList>
            <person name="Gilroy R."/>
        </authorList>
    </citation>
    <scope>NUCLEOTIDE SEQUENCE</scope>
    <source>
        <strain evidence="3">CHK147-3167</strain>
    </source>
</reference>
<dbReference type="Pfam" id="PF17425">
    <property type="entry name" value="Arylsulfotran_N"/>
    <property type="match status" value="1"/>
</dbReference>
<keyword evidence="1" id="KW-0472">Membrane</keyword>
<feature type="transmembrane region" description="Helical" evidence="1">
    <location>
        <begin position="5"/>
        <end position="26"/>
    </location>
</feature>
<name>A0A9D0ZSN4_9FIRM</name>
<dbReference type="Gene3D" id="2.60.40.3100">
    <property type="entry name" value="Arylsulphate sulphotransferase monomer, N-terminal domain"/>
    <property type="match status" value="1"/>
</dbReference>
<dbReference type="Proteomes" id="UP000886786">
    <property type="component" value="Unassembled WGS sequence"/>
</dbReference>
<gene>
    <name evidence="3" type="ORF">IAB27_07190</name>
</gene>
<keyword evidence="1" id="KW-1133">Transmembrane helix</keyword>
<dbReference type="InterPro" id="IPR010262">
    <property type="entry name" value="Arylsulfotransferase_bact"/>
</dbReference>
<organism evidence="3 4">
    <name type="scientific">Candidatus Coprosoma intestinipullorum</name>
    <dbReference type="NCBI Taxonomy" id="2840752"/>
    <lineage>
        <taxon>Bacteria</taxon>
        <taxon>Bacillati</taxon>
        <taxon>Bacillota</taxon>
        <taxon>Bacillota incertae sedis</taxon>
        <taxon>Candidatus Coprosoma</taxon>
    </lineage>
</organism>
<feature type="domain" description="Arylsulfotransferase N-terminal" evidence="2">
    <location>
        <begin position="62"/>
        <end position="134"/>
    </location>
</feature>
<evidence type="ECO:0000313" key="4">
    <source>
        <dbReference type="Proteomes" id="UP000886786"/>
    </source>
</evidence>
<protein>
    <submittedName>
        <fullName evidence="3">Aryl-sulfate sulfotransferase</fullName>
    </submittedName>
</protein>
<proteinExistence type="predicted"/>
<comment type="caution">
    <text evidence="3">The sequence shown here is derived from an EMBL/GenBank/DDBJ whole genome shotgun (WGS) entry which is preliminary data.</text>
</comment>
<evidence type="ECO:0000313" key="3">
    <source>
        <dbReference type="EMBL" id="HIQ91387.1"/>
    </source>
</evidence>
<dbReference type="AlphaFoldDB" id="A0A9D0ZSN4"/>
<accession>A0A9D0ZSN4</accession>
<dbReference type="EMBL" id="DVFV01000123">
    <property type="protein sequence ID" value="HIQ91387.1"/>
    <property type="molecule type" value="Genomic_DNA"/>
</dbReference>
<dbReference type="Pfam" id="PF05935">
    <property type="entry name" value="Arylsulfotrans"/>
    <property type="match status" value="1"/>
</dbReference>
<dbReference type="GO" id="GO:0004062">
    <property type="term" value="F:aryl sulfotransferase activity"/>
    <property type="evidence" value="ECO:0007669"/>
    <property type="project" value="InterPro"/>
</dbReference>
<sequence>MKKIIFKYVLLIVVTFAASIFIYEYIQKSTAVDTEYDILSHQKDLENQYLANTNYTLDNPNVLLNFYGNSPLTALVVFETKDLTSVTVTVKGKDGAADITHTFVPNKVHILPIYGLYPDYDNKVVITASGTSKEITIKTDALPDDFTKATYVSDMELEDGEFYFTTPEDKGYTAAYDENGEVRWYLTGDYKWDIQRLNNGHIIIGSDKLVSQPYYSIGLVEMDLLGKIYYEYNIPGGYHHNMIEFDNGNLLIASNNDNDTREDYIVEIDRATGNIAKEIDLNKILGGNHEGNWFGITSLAYDAPTNSLTISGYHNDMIINIDYASTEINWIISKHDLGKLNKYKLDGDSLPDSPETVTLINSDEFVVTSLDGDKRVLLTYKLDRVNKTFEVTNKITLDDNENAYIDKTDDGYLITQGNNILRVNDSSAERLLSINSTLYNTKLMPLYANDIYTGVQGTRLGVLGKTPTTSNHLLIWAKEDESIIDKYNLNFYKDVYGLRFAGTFSKDDDVQLILDNVLSKKTYDIQIPDSDDEEIVTSKYVNEDEIKGKYYIFIRINGTIYKLNKYVVFY</sequence>
<dbReference type="InterPro" id="IPR038477">
    <property type="entry name" value="ASST_N_sf"/>
</dbReference>
<dbReference type="SUPFAM" id="SSF101898">
    <property type="entry name" value="NHL repeat"/>
    <property type="match status" value="1"/>
</dbReference>
<keyword evidence="1" id="KW-0812">Transmembrane</keyword>